<evidence type="ECO:0000259" key="3">
    <source>
        <dbReference type="PROSITE" id="PS51767"/>
    </source>
</evidence>
<evidence type="ECO:0000256" key="1">
    <source>
        <dbReference type="ARBA" id="ARBA00007447"/>
    </source>
</evidence>
<organism evidence="4 5">
    <name type="scientific">Steinernema glaseri</name>
    <dbReference type="NCBI Taxonomy" id="37863"/>
    <lineage>
        <taxon>Eukaryota</taxon>
        <taxon>Metazoa</taxon>
        <taxon>Ecdysozoa</taxon>
        <taxon>Nematoda</taxon>
        <taxon>Chromadorea</taxon>
        <taxon>Rhabditida</taxon>
        <taxon>Tylenchina</taxon>
        <taxon>Panagrolaimomorpha</taxon>
        <taxon>Strongyloidoidea</taxon>
        <taxon>Steinernematidae</taxon>
        <taxon>Steinernema</taxon>
    </lineage>
</organism>
<dbReference type="Gene3D" id="2.40.70.10">
    <property type="entry name" value="Acid Proteases"/>
    <property type="match status" value="1"/>
</dbReference>
<dbReference type="AlphaFoldDB" id="A0A1I7ZCV3"/>
<evidence type="ECO:0000313" key="4">
    <source>
        <dbReference type="Proteomes" id="UP000095287"/>
    </source>
</evidence>
<dbReference type="GO" id="GO:0006508">
    <property type="term" value="P:proteolysis"/>
    <property type="evidence" value="ECO:0007669"/>
    <property type="project" value="InterPro"/>
</dbReference>
<comment type="similarity">
    <text evidence="1">Belongs to the peptidase A1 family.</text>
</comment>
<dbReference type="InterPro" id="IPR033121">
    <property type="entry name" value="PEPTIDASE_A1"/>
</dbReference>
<dbReference type="InterPro" id="IPR021109">
    <property type="entry name" value="Peptidase_aspartic_dom_sf"/>
</dbReference>
<evidence type="ECO:0000313" key="5">
    <source>
        <dbReference type="WBParaSite" id="L893_g24890.t1"/>
    </source>
</evidence>
<protein>
    <submittedName>
        <fullName evidence="5">Peptidase A1 domain-containing protein</fullName>
    </submittedName>
</protein>
<dbReference type="FunFam" id="2.40.70.10:FF:000044">
    <property type="entry name" value="Lysosomal aspartic protease"/>
    <property type="match status" value="1"/>
</dbReference>
<dbReference type="InterPro" id="IPR001461">
    <property type="entry name" value="Aspartic_peptidase_A1"/>
</dbReference>
<accession>A0A1I7ZCV3</accession>
<name>A0A1I7ZCV3_9BILA</name>
<keyword evidence="2" id="KW-1015">Disulfide bond</keyword>
<feature type="domain" description="Peptidase A1" evidence="3">
    <location>
        <begin position="1"/>
        <end position="86"/>
    </location>
</feature>
<dbReference type="PANTHER" id="PTHR47966:SF40">
    <property type="entry name" value="ASPARTIC PROTEASE 3"/>
    <property type="match status" value="1"/>
</dbReference>
<dbReference type="WBParaSite" id="L893_g24890.t1">
    <property type="protein sequence ID" value="L893_g24890.t1"/>
    <property type="gene ID" value="L893_g24890"/>
</dbReference>
<reference evidence="5" key="1">
    <citation type="submission" date="2016-11" db="UniProtKB">
        <authorList>
            <consortium name="WormBaseParasite"/>
        </authorList>
    </citation>
    <scope>IDENTIFICATION</scope>
</reference>
<dbReference type="SUPFAM" id="SSF50630">
    <property type="entry name" value="Acid proteases"/>
    <property type="match status" value="1"/>
</dbReference>
<dbReference type="GO" id="GO:0005764">
    <property type="term" value="C:lysosome"/>
    <property type="evidence" value="ECO:0007669"/>
    <property type="project" value="TreeGrafter"/>
</dbReference>
<dbReference type="GO" id="GO:0004190">
    <property type="term" value="F:aspartic-type endopeptidase activity"/>
    <property type="evidence" value="ECO:0007669"/>
    <property type="project" value="InterPro"/>
</dbReference>
<feature type="disulfide bond" evidence="2">
    <location>
        <begin position="9"/>
        <end position="46"/>
    </location>
</feature>
<keyword evidence="4" id="KW-1185">Reference proteome</keyword>
<evidence type="ECO:0000256" key="2">
    <source>
        <dbReference type="PIRSR" id="PIRSR601461-2"/>
    </source>
</evidence>
<proteinExistence type="inferred from homology"/>
<dbReference type="PANTHER" id="PTHR47966">
    <property type="entry name" value="BETA-SITE APP-CLEAVING ENZYME, ISOFORM A-RELATED"/>
    <property type="match status" value="1"/>
</dbReference>
<sequence>MQGEYEVDCNNLGNMPNIDFSLGNQTFTLTPTDYVLKMTTQGVTVCLSGFMGMDMQEPAPKWILGDVFIGKFYTVFDHGNQRVGFANSAAGL</sequence>
<dbReference type="PROSITE" id="PS51767">
    <property type="entry name" value="PEPTIDASE_A1"/>
    <property type="match status" value="1"/>
</dbReference>
<dbReference type="Pfam" id="PF00026">
    <property type="entry name" value="Asp"/>
    <property type="match status" value="1"/>
</dbReference>
<dbReference type="Proteomes" id="UP000095287">
    <property type="component" value="Unplaced"/>
</dbReference>